<feature type="transmembrane region" description="Helical" evidence="4">
    <location>
        <begin position="259"/>
        <end position="278"/>
    </location>
</feature>
<organism evidence="6 7">
    <name type="scientific">Bradyrhizobium ivorense</name>
    <dbReference type="NCBI Taxonomy" id="2511166"/>
    <lineage>
        <taxon>Bacteria</taxon>
        <taxon>Pseudomonadati</taxon>
        <taxon>Pseudomonadota</taxon>
        <taxon>Alphaproteobacteria</taxon>
        <taxon>Hyphomicrobiales</taxon>
        <taxon>Nitrobacteraceae</taxon>
        <taxon>Bradyrhizobium</taxon>
    </lineage>
</organism>
<comment type="caution">
    <text evidence="6">The sequence shown here is derived from an EMBL/GenBank/DDBJ whole genome shotgun (WGS) entry which is preliminary data.</text>
</comment>
<dbReference type="CDD" id="cd17324">
    <property type="entry name" value="MFS_NepI_like"/>
    <property type="match status" value="1"/>
</dbReference>
<name>A0A508TEE4_9BRAD</name>
<dbReference type="PANTHER" id="PTHR42910">
    <property type="entry name" value="TRANSPORTER SCO4007-RELATED"/>
    <property type="match status" value="1"/>
</dbReference>
<evidence type="ECO:0000256" key="4">
    <source>
        <dbReference type="SAM" id="Phobius"/>
    </source>
</evidence>
<dbReference type="PANTHER" id="PTHR42910:SF1">
    <property type="entry name" value="MAJOR FACILITATOR SUPERFAMILY (MFS) PROFILE DOMAIN-CONTAINING PROTEIN"/>
    <property type="match status" value="1"/>
</dbReference>
<dbReference type="Pfam" id="PF07690">
    <property type="entry name" value="MFS_1"/>
    <property type="match status" value="1"/>
</dbReference>
<dbReference type="InterPro" id="IPR011701">
    <property type="entry name" value="MFS"/>
</dbReference>
<feature type="transmembrane region" description="Helical" evidence="4">
    <location>
        <begin position="91"/>
        <end position="109"/>
    </location>
</feature>
<protein>
    <submittedName>
        <fullName evidence="6">Transporter</fullName>
    </submittedName>
</protein>
<feature type="transmembrane region" description="Helical" evidence="4">
    <location>
        <begin position="353"/>
        <end position="374"/>
    </location>
</feature>
<evidence type="ECO:0000259" key="5">
    <source>
        <dbReference type="PROSITE" id="PS50850"/>
    </source>
</evidence>
<dbReference type="InterPro" id="IPR036259">
    <property type="entry name" value="MFS_trans_sf"/>
</dbReference>
<feature type="transmembrane region" description="Helical" evidence="4">
    <location>
        <begin position="232"/>
        <end position="253"/>
    </location>
</feature>
<feature type="transmembrane region" description="Helical" evidence="4">
    <location>
        <begin position="179"/>
        <end position="198"/>
    </location>
</feature>
<evidence type="ECO:0000256" key="1">
    <source>
        <dbReference type="ARBA" id="ARBA00022692"/>
    </source>
</evidence>
<feature type="transmembrane region" description="Helical" evidence="4">
    <location>
        <begin position="380"/>
        <end position="400"/>
    </location>
</feature>
<proteinExistence type="predicted"/>
<gene>
    <name evidence="6" type="ORF">CI1B_41190</name>
</gene>
<dbReference type="AlphaFoldDB" id="A0A508TEE4"/>
<dbReference type="InterPro" id="IPR020846">
    <property type="entry name" value="MFS_dom"/>
</dbReference>
<feature type="transmembrane region" description="Helical" evidence="4">
    <location>
        <begin position="54"/>
        <end position="79"/>
    </location>
</feature>
<feature type="domain" description="Major facilitator superfamily (MFS) profile" evidence="5">
    <location>
        <begin position="25"/>
        <end position="406"/>
    </location>
</feature>
<keyword evidence="1 4" id="KW-0812">Transmembrane</keyword>
<dbReference type="Gene3D" id="1.20.1250.20">
    <property type="entry name" value="MFS general substrate transporter like domains"/>
    <property type="match status" value="1"/>
</dbReference>
<reference evidence="6" key="1">
    <citation type="submission" date="2019-02" db="EMBL/GenBank/DDBJ databases">
        <authorList>
            <person name="Pothier F.J."/>
        </authorList>
    </citation>
    <scope>NUCLEOTIDE SEQUENCE</scope>
    <source>
        <strain evidence="6">CI-1B</strain>
    </source>
</reference>
<feature type="transmembrane region" description="Helical" evidence="4">
    <location>
        <begin position="149"/>
        <end position="167"/>
    </location>
</feature>
<feature type="transmembrane region" description="Helical" evidence="4">
    <location>
        <begin position="115"/>
        <end position="137"/>
    </location>
</feature>
<evidence type="ECO:0000313" key="6">
    <source>
        <dbReference type="EMBL" id="VIO72474.1"/>
    </source>
</evidence>
<sequence length="414" mass="42592">MTSQHVAAAQATTSEASAGRLSPAIVLLFAIACGLSVANIYFAQPLLDAMAQDLGIAPAAIGIVVTLTQIGYALGLMLIVPLGDLWDRRRLIVGQTVLSAAALVVVGTASNAAVLLAGMVLVGLLAVVVQVLVAFAATLATPAERGRTIGTVTSGVVSGILLARFASGALADIGGWRTVYLVSAALMLAVAALLAWVLPRRQPQAMHGSSYLRLLRSAAMLFVEEPILRERAMFALLIFANLNVFWSAIVLPLSAPPFALSHTTIGMLGIAGVAGALAARNSGRLADRGWGQRTTGLSLLLMLAAWLPLACLHQSLWLLVAGVLMLDFALQAVHVTNQSLIVAARPEASSRLIGGYMVFYSIGSALGAIASTVVYAAAGWIGVCVLGATISAAALLVWIITVSRAPAVCSAAGS</sequence>
<keyword evidence="7" id="KW-1185">Reference proteome</keyword>
<dbReference type="GO" id="GO:0022857">
    <property type="term" value="F:transmembrane transporter activity"/>
    <property type="evidence" value="ECO:0007669"/>
    <property type="project" value="InterPro"/>
</dbReference>
<feature type="transmembrane region" description="Helical" evidence="4">
    <location>
        <begin position="21"/>
        <end position="42"/>
    </location>
</feature>
<dbReference type="PROSITE" id="PS50850">
    <property type="entry name" value="MFS"/>
    <property type="match status" value="1"/>
</dbReference>
<evidence type="ECO:0000256" key="2">
    <source>
        <dbReference type="ARBA" id="ARBA00022989"/>
    </source>
</evidence>
<dbReference type="RefSeq" id="WP_210242689.1">
    <property type="nucleotide sequence ID" value="NZ_CAADFC020000016.1"/>
</dbReference>
<evidence type="ECO:0000313" key="7">
    <source>
        <dbReference type="Proteomes" id="UP000328092"/>
    </source>
</evidence>
<keyword evidence="3 4" id="KW-0472">Membrane</keyword>
<evidence type="ECO:0000256" key="3">
    <source>
        <dbReference type="ARBA" id="ARBA00023136"/>
    </source>
</evidence>
<keyword evidence="2 4" id="KW-1133">Transmembrane helix</keyword>
<dbReference type="SUPFAM" id="SSF103473">
    <property type="entry name" value="MFS general substrate transporter"/>
    <property type="match status" value="1"/>
</dbReference>
<dbReference type="Proteomes" id="UP000328092">
    <property type="component" value="Unassembled WGS sequence"/>
</dbReference>
<accession>A0A508TEE4</accession>
<dbReference type="EMBL" id="CAADFC020000016">
    <property type="protein sequence ID" value="VIO72474.1"/>
    <property type="molecule type" value="Genomic_DNA"/>
</dbReference>